<evidence type="ECO:0000256" key="2">
    <source>
        <dbReference type="ARBA" id="ARBA00022692"/>
    </source>
</evidence>
<keyword evidence="13" id="KW-1185">Reference proteome</keyword>
<keyword evidence="5" id="KW-0460">Magnesium</keyword>
<dbReference type="GO" id="GO:0005525">
    <property type="term" value="F:GTP binding"/>
    <property type="evidence" value="ECO:0007669"/>
    <property type="project" value="UniProtKB-KW"/>
</dbReference>
<dbReference type="InterPro" id="IPR030393">
    <property type="entry name" value="G_ENGB_dom"/>
</dbReference>
<dbReference type="Gene3D" id="2.170.270.10">
    <property type="entry name" value="SET domain"/>
    <property type="match status" value="1"/>
</dbReference>
<reference evidence="12" key="1">
    <citation type="submission" date="2021-02" db="EMBL/GenBank/DDBJ databases">
        <authorList>
            <person name="Dougan E. K."/>
            <person name="Rhodes N."/>
            <person name="Thang M."/>
            <person name="Chan C."/>
        </authorList>
    </citation>
    <scope>NUCLEOTIDE SEQUENCE</scope>
</reference>
<dbReference type="InterPro" id="IPR052279">
    <property type="entry name" value="EngB_GTPase"/>
</dbReference>
<feature type="compositionally biased region" description="Basic and acidic residues" evidence="9">
    <location>
        <begin position="446"/>
        <end position="461"/>
    </location>
</feature>
<dbReference type="PANTHER" id="PTHR46498:SF1">
    <property type="entry name" value="GTP-BINDING PROTEIN 8"/>
    <property type="match status" value="1"/>
</dbReference>
<keyword evidence="7" id="KW-0342">GTP-binding</keyword>
<dbReference type="InterPro" id="IPR046341">
    <property type="entry name" value="SET_dom_sf"/>
</dbReference>
<proteinExistence type="predicted"/>
<sequence length="829" mass="92870">MSNSAEVYAWTWDVTLDWGLGPQDFCGSTTGASQESHAKVDVEEGEDSLQKLKRNPARKQTKTREKNPERQFPKRVYWLCAVVDLAGRFSWVLTLMPISLVTTNLVVRVVLVSIISSIEILRRSMWAVLRIEFEQVANASGFRALLWAPWYTQQSQAAGTGRVGAVDLLDYLFDARRQSSGSAPASGLGGETLLLPLGCGLAYNHGGPEEFNTSYQVVTEGDPQMIFRARRQIRPGEELLIDYGEDWWANRGWRPLSNGSLAVLKRRMSLSASASGPKGSPFLTDEWQLPKERDSVFITYLDDENTECILNQGSIFDMLTENIHEIIHLSICLQRTMGPVKFDDISKVTTEVLNDDYQGAGYQLRVGWKFPSPFGIKGVCVDKLEMDKAGKFKMEVSADKVRLCDPSGRPPRGGCSFGGALAGLSLALFGVARWLQEPKNLDEAYGLRKDKVPRPGSDQKGRGGRGQSYSDQKGRGRNVDPEQDEYEAEEKQRRPVEMPAMQQAFRSRMKQIEPYKDIVKQVEQNCHGKGGWRKAKAQEKQLMEIKPGQKKPAPPTDVDVKATQLQFSKCWRYARAGLHEPNQWPEADPAYPEVAFVGRSNVGKSSLLNQICNFGTIAAVSSKPGRTKHAAWYRNRKVHLDIIDMPGYGHADRAKVFGPEALAFVKARTSLKAVYILIDARHGFKWTDHEWLAELGNEGPRKQVILTKCDMVAPNKLIQIASLARSDLEQFKRVDHKLFLCSSVWKSGMHDIRADIVRRTNLVNLGKRDDEDDGLQMRPGSVRRPDMPMRATSGQPLGSLGARDGRDSNWGEDAEGEFEDDWDDDDGDM</sequence>
<dbReference type="SUPFAM" id="SSF82199">
    <property type="entry name" value="SET domain"/>
    <property type="match status" value="1"/>
</dbReference>
<dbReference type="InterPro" id="IPR006073">
    <property type="entry name" value="GTP-bd"/>
</dbReference>
<comment type="subcellular location">
    <subcellularLocation>
        <location evidence="1">Membrane</location>
        <topology evidence="1">Multi-pass membrane protein</topology>
    </subcellularLocation>
</comment>
<keyword evidence="2" id="KW-0812">Transmembrane</keyword>
<dbReference type="Pfam" id="PF01926">
    <property type="entry name" value="MMR_HSR1"/>
    <property type="match status" value="1"/>
</dbReference>
<evidence type="ECO:0000256" key="4">
    <source>
        <dbReference type="ARBA" id="ARBA00022741"/>
    </source>
</evidence>
<name>A0A813GR49_POLGL</name>
<keyword evidence="8" id="KW-0472">Membrane</keyword>
<evidence type="ECO:0000256" key="8">
    <source>
        <dbReference type="ARBA" id="ARBA00023136"/>
    </source>
</evidence>
<dbReference type="Pfam" id="PF03124">
    <property type="entry name" value="EXS"/>
    <property type="match status" value="1"/>
</dbReference>
<comment type="caution">
    <text evidence="12">The sequence shown here is derived from an EMBL/GenBank/DDBJ whole genome shotgun (WGS) entry which is preliminary data.</text>
</comment>
<dbReference type="InterPro" id="IPR004342">
    <property type="entry name" value="EXS_C"/>
</dbReference>
<keyword evidence="4" id="KW-0547">Nucleotide-binding</keyword>
<evidence type="ECO:0000313" key="12">
    <source>
        <dbReference type="EMBL" id="CAE8629319.1"/>
    </source>
</evidence>
<protein>
    <recommendedName>
        <fullName evidence="14">EngB-type G domain-containing protein</fullName>
    </recommendedName>
</protein>
<feature type="compositionally biased region" description="Acidic residues" evidence="9">
    <location>
        <begin position="810"/>
        <end position="829"/>
    </location>
</feature>
<evidence type="ECO:0000256" key="5">
    <source>
        <dbReference type="ARBA" id="ARBA00022842"/>
    </source>
</evidence>
<dbReference type="InterPro" id="IPR027417">
    <property type="entry name" value="P-loop_NTPase"/>
</dbReference>
<dbReference type="PROSITE" id="PS51706">
    <property type="entry name" value="G_ENGB"/>
    <property type="match status" value="1"/>
</dbReference>
<dbReference type="PROSITE" id="PS51380">
    <property type="entry name" value="EXS"/>
    <property type="match status" value="1"/>
</dbReference>
<dbReference type="OrthoDB" id="391988at2759"/>
<feature type="region of interest" description="Disordered" evidence="9">
    <location>
        <begin position="768"/>
        <end position="829"/>
    </location>
</feature>
<feature type="region of interest" description="Disordered" evidence="9">
    <location>
        <begin position="29"/>
        <end position="68"/>
    </location>
</feature>
<evidence type="ECO:0000256" key="1">
    <source>
        <dbReference type="ARBA" id="ARBA00004141"/>
    </source>
</evidence>
<dbReference type="Pfam" id="PF00856">
    <property type="entry name" value="SET"/>
    <property type="match status" value="1"/>
</dbReference>
<feature type="region of interest" description="Disordered" evidence="9">
    <location>
        <begin position="446"/>
        <end position="499"/>
    </location>
</feature>
<feature type="domain" description="EngB-type G" evidence="11">
    <location>
        <begin position="590"/>
        <end position="762"/>
    </location>
</feature>
<organism evidence="12 13">
    <name type="scientific">Polarella glacialis</name>
    <name type="common">Dinoflagellate</name>
    <dbReference type="NCBI Taxonomy" id="89957"/>
    <lineage>
        <taxon>Eukaryota</taxon>
        <taxon>Sar</taxon>
        <taxon>Alveolata</taxon>
        <taxon>Dinophyceae</taxon>
        <taxon>Suessiales</taxon>
        <taxon>Suessiaceae</taxon>
        <taxon>Polarella</taxon>
    </lineage>
</organism>
<evidence type="ECO:0000256" key="6">
    <source>
        <dbReference type="ARBA" id="ARBA00022989"/>
    </source>
</evidence>
<evidence type="ECO:0000313" key="13">
    <source>
        <dbReference type="Proteomes" id="UP000654075"/>
    </source>
</evidence>
<evidence type="ECO:0008006" key="14">
    <source>
        <dbReference type="Google" id="ProtNLM"/>
    </source>
</evidence>
<dbReference type="InterPro" id="IPR001214">
    <property type="entry name" value="SET_dom"/>
</dbReference>
<dbReference type="GO" id="GO:0005739">
    <property type="term" value="C:mitochondrion"/>
    <property type="evidence" value="ECO:0007669"/>
    <property type="project" value="TreeGrafter"/>
</dbReference>
<evidence type="ECO:0000256" key="7">
    <source>
        <dbReference type="ARBA" id="ARBA00023134"/>
    </source>
</evidence>
<dbReference type="AlphaFoldDB" id="A0A813GR49"/>
<accession>A0A813GR49</accession>
<keyword evidence="3" id="KW-0479">Metal-binding</keyword>
<dbReference type="Proteomes" id="UP000654075">
    <property type="component" value="Unassembled WGS sequence"/>
</dbReference>
<dbReference type="SUPFAM" id="SSF52540">
    <property type="entry name" value="P-loop containing nucleoside triphosphate hydrolases"/>
    <property type="match status" value="1"/>
</dbReference>
<gene>
    <name evidence="12" type="ORF">PGLA1383_LOCUS45829</name>
</gene>
<feature type="domain" description="EXS" evidence="10">
    <location>
        <begin position="1"/>
        <end position="163"/>
    </location>
</feature>
<evidence type="ECO:0000259" key="11">
    <source>
        <dbReference type="PROSITE" id="PS51706"/>
    </source>
</evidence>
<dbReference type="GO" id="GO:0016020">
    <property type="term" value="C:membrane"/>
    <property type="evidence" value="ECO:0007669"/>
    <property type="project" value="UniProtKB-SubCell"/>
</dbReference>
<feature type="compositionally biased region" description="Basic residues" evidence="9">
    <location>
        <begin position="51"/>
        <end position="61"/>
    </location>
</feature>
<dbReference type="GO" id="GO:0046872">
    <property type="term" value="F:metal ion binding"/>
    <property type="evidence" value="ECO:0007669"/>
    <property type="project" value="UniProtKB-KW"/>
</dbReference>
<dbReference type="EMBL" id="CAJNNV010029628">
    <property type="protein sequence ID" value="CAE8629319.1"/>
    <property type="molecule type" value="Genomic_DNA"/>
</dbReference>
<dbReference type="Gene3D" id="3.40.50.300">
    <property type="entry name" value="P-loop containing nucleotide triphosphate hydrolases"/>
    <property type="match status" value="1"/>
</dbReference>
<dbReference type="PANTHER" id="PTHR46498">
    <property type="entry name" value="GTP-BINDING PROTEIN 8"/>
    <property type="match status" value="1"/>
</dbReference>
<evidence type="ECO:0000256" key="9">
    <source>
        <dbReference type="SAM" id="MobiDB-lite"/>
    </source>
</evidence>
<evidence type="ECO:0000256" key="3">
    <source>
        <dbReference type="ARBA" id="ARBA00022723"/>
    </source>
</evidence>
<keyword evidence="6" id="KW-1133">Transmembrane helix</keyword>
<dbReference type="CDD" id="cd01876">
    <property type="entry name" value="YihA_EngB"/>
    <property type="match status" value="1"/>
</dbReference>
<evidence type="ECO:0000259" key="10">
    <source>
        <dbReference type="PROSITE" id="PS51380"/>
    </source>
</evidence>